<keyword evidence="2" id="KW-0560">Oxidoreductase</keyword>
<keyword evidence="10" id="KW-0472">Membrane</keyword>
<reference evidence="13" key="2">
    <citation type="submission" date="2025-08" db="UniProtKB">
        <authorList>
            <consortium name="RefSeq"/>
        </authorList>
    </citation>
    <scope>IDENTIFICATION</scope>
</reference>
<feature type="transmembrane region" description="Helical" evidence="10">
    <location>
        <begin position="6"/>
        <end position="24"/>
    </location>
</feature>
<dbReference type="SUPFAM" id="SSF51735">
    <property type="entry name" value="NAD(P)-binding Rossmann-fold domains"/>
    <property type="match status" value="1"/>
</dbReference>
<organism evidence="12 13">
    <name type="scientific">Theobroma cacao</name>
    <name type="common">Cacao</name>
    <name type="synonym">Cocoa</name>
    <dbReference type="NCBI Taxonomy" id="3641"/>
    <lineage>
        <taxon>Eukaryota</taxon>
        <taxon>Viridiplantae</taxon>
        <taxon>Streptophyta</taxon>
        <taxon>Embryophyta</taxon>
        <taxon>Tracheophyta</taxon>
        <taxon>Spermatophyta</taxon>
        <taxon>Magnoliopsida</taxon>
        <taxon>eudicotyledons</taxon>
        <taxon>Gunneridae</taxon>
        <taxon>Pentapetalae</taxon>
        <taxon>rosids</taxon>
        <taxon>malvids</taxon>
        <taxon>Malvales</taxon>
        <taxon>Malvaceae</taxon>
        <taxon>Byttnerioideae</taxon>
        <taxon>Theobroma</taxon>
    </lineage>
</organism>
<evidence type="ECO:0000256" key="5">
    <source>
        <dbReference type="ARBA" id="ARBA00039055"/>
    </source>
</evidence>
<evidence type="ECO:0000256" key="9">
    <source>
        <dbReference type="ARBA" id="ARBA00049132"/>
    </source>
</evidence>
<proteinExistence type="inferred from homology"/>
<dbReference type="GO" id="GO:0047890">
    <property type="term" value="F:flavanone 4-reductase activity"/>
    <property type="evidence" value="ECO:0007669"/>
    <property type="project" value="UniProtKB-EC"/>
</dbReference>
<dbReference type="PANTHER" id="PTHR10366:SF564">
    <property type="entry name" value="STEROL-4-ALPHA-CARBOXYLATE 3-DEHYDROGENASE, DECARBOXYLATING"/>
    <property type="match status" value="1"/>
</dbReference>
<sequence>MEGQTAARVCVTGAAGFIGSWLVMRLLQRGYTVKATVRDPANLNKVKHLLELPKADENLILWKADLMEEGSFDEAVRGCSGVFHVATPKDFESQDPENEVIKLTVDGALSILKSCANAKTVERLLFVSSGGTVAMQERKLVQYDETCWSDVDFIRAKKMTGWMYFESKTLAEKAAWGAAQENDIDFISVKPTLVVGPFIIPSMPPSLITALSLITRNEGHYSIIKQCQYVHLDDLCNALVFLYENPEAHGRYICSSHDATIFDLAEMLRQKYPGYDIPIQFRGVEEHLEVISFSSKTLTDLGFQFKYGFENMYTGAIKTCIEKGLIPRCLNDNDHAAVGKIHNIMVLDVGFTSVAINLLPVCLKEA</sequence>
<name>A0AB32X099_THECC</name>
<gene>
    <name evidence="13" type="primary">LOC18610896</name>
</gene>
<keyword evidence="1" id="KW-0521">NADP</keyword>
<evidence type="ECO:0000259" key="11">
    <source>
        <dbReference type="Pfam" id="PF01370"/>
    </source>
</evidence>
<dbReference type="GeneID" id="18610896"/>
<keyword evidence="3" id="KW-0284">Flavonoid biosynthesis</keyword>
<evidence type="ECO:0000256" key="6">
    <source>
        <dbReference type="ARBA" id="ARBA00039057"/>
    </source>
</evidence>
<evidence type="ECO:0000256" key="7">
    <source>
        <dbReference type="ARBA" id="ARBA00042087"/>
    </source>
</evidence>
<dbReference type="PANTHER" id="PTHR10366">
    <property type="entry name" value="NAD DEPENDENT EPIMERASE/DEHYDRATASE"/>
    <property type="match status" value="1"/>
</dbReference>
<evidence type="ECO:0000256" key="8">
    <source>
        <dbReference type="ARBA" id="ARBA00048870"/>
    </source>
</evidence>
<dbReference type="InterPro" id="IPR036291">
    <property type="entry name" value="NAD(P)-bd_dom_sf"/>
</dbReference>
<evidence type="ECO:0000256" key="4">
    <source>
        <dbReference type="ARBA" id="ARBA00023445"/>
    </source>
</evidence>
<comment type="catalytic activity">
    <reaction evidence="9">
        <text>a (2R,3S,4S)-leucoanthocyanidin + NADP(+) = a (2R,3R)-dihydroflavonol + NADPH + H(+)</text>
        <dbReference type="Rhea" id="RHEA:54444"/>
        <dbReference type="ChEBI" id="CHEBI:15378"/>
        <dbReference type="ChEBI" id="CHEBI:57783"/>
        <dbReference type="ChEBI" id="CHEBI:58349"/>
        <dbReference type="ChEBI" id="CHEBI:138176"/>
        <dbReference type="ChEBI" id="CHEBI:138188"/>
        <dbReference type="EC" id="1.1.1.219"/>
    </reaction>
</comment>
<dbReference type="Proteomes" id="UP000694886">
    <property type="component" value="Chromosome 1"/>
</dbReference>
<dbReference type="InterPro" id="IPR050425">
    <property type="entry name" value="NAD(P)_dehydrat-like"/>
</dbReference>
<dbReference type="EC" id="1.1.1.234" evidence="5"/>
<evidence type="ECO:0000313" key="13">
    <source>
        <dbReference type="RefSeq" id="XP_017985307.1"/>
    </source>
</evidence>
<dbReference type="GO" id="GO:0045552">
    <property type="term" value="F:dihydroflavanol 4-reductase activity"/>
    <property type="evidence" value="ECO:0007669"/>
    <property type="project" value="UniProtKB-EC"/>
</dbReference>
<reference evidence="12" key="1">
    <citation type="journal article" date="1997" name="Nucleic Acids Res.">
        <title>tRNAscan-SE: a program for improved detection of transfer RNA genes in genomic sequence.</title>
        <authorList>
            <person name="Lowe T.M."/>
            <person name="Eddy S.R."/>
        </authorList>
    </citation>
    <scope>NUCLEOTIDE SEQUENCE [LARGE SCALE GENOMIC DNA]</scope>
    <source>
        <strain evidence="12">r\B97-61/B2</strain>
    </source>
</reference>
<evidence type="ECO:0000256" key="1">
    <source>
        <dbReference type="ARBA" id="ARBA00022857"/>
    </source>
</evidence>
<dbReference type="Pfam" id="PF01370">
    <property type="entry name" value="Epimerase"/>
    <property type="match status" value="1"/>
</dbReference>
<dbReference type="GO" id="GO:0009813">
    <property type="term" value="P:flavonoid biosynthetic process"/>
    <property type="evidence" value="ECO:0007669"/>
    <property type="project" value="UniProtKB-KW"/>
</dbReference>
<dbReference type="KEGG" id="tcc:18610896"/>
<accession>A0AB32X099</accession>
<dbReference type="Gene3D" id="3.40.50.720">
    <property type="entry name" value="NAD(P)-binding Rossmann-like Domain"/>
    <property type="match status" value="1"/>
</dbReference>
<dbReference type="EC" id="1.1.1.219" evidence="6"/>
<evidence type="ECO:0000256" key="10">
    <source>
        <dbReference type="SAM" id="Phobius"/>
    </source>
</evidence>
<comment type="similarity">
    <text evidence="4">Belongs to the NAD(P)-dependent epimerase/dehydratase family. Dihydroflavonol-4-reductase subfamily.</text>
</comment>
<evidence type="ECO:0000256" key="2">
    <source>
        <dbReference type="ARBA" id="ARBA00023002"/>
    </source>
</evidence>
<dbReference type="CDD" id="cd08958">
    <property type="entry name" value="FR_SDR_e"/>
    <property type="match status" value="1"/>
</dbReference>
<keyword evidence="10" id="KW-0812">Transmembrane</keyword>
<dbReference type="Gramene" id="Tc01v2_t002720.1">
    <property type="protein sequence ID" value="Tc01v2_p002720.1"/>
    <property type="gene ID" value="Tc01v2_g002720"/>
</dbReference>
<feature type="domain" description="NAD-dependent epimerase/dehydratase" evidence="11">
    <location>
        <begin position="9"/>
        <end position="249"/>
    </location>
</feature>
<dbReference type="FunFam" id="3.40.50.720:FF:000085">
    <property type="entry name" value="Dihydroflavonol reductase"/>
    <property type="match status" value="1"/>
</dbReference>
<comment type="catalytic activity">
    <reaction evidence="8">
        <text>(2S)-flavan-4-ol + NADP(+) = (2S)-flavanone + NADPH + H(+)</text>
        <dbReference type="Rhea" id="RHEA:11228"/>
        <dbReference type="ChEBI" id="CHEBI:15378"/>
        <dbReference type="ChEBI" id="CHEBI:15605"/>
        <dbReference type="ChEBI" id="CHEBI:15606"/>
        <dbReference type="ChEBI" id="CHEBI:57783"/>
        <dbReference type="ChEBI" id="CHEBI:58349"/>
        <dbReference type="EC" id="1.1.1.234"/>
    </reaction>
</comment>
<dbReference type="RefSeq" id="XP_017985307.1">
    <property type="nucleotide sequence ID" value="XM_018129818.1"/>
</dbReference>
<dbReference type="AlphaFoldDB" id="A0AB32X099"/>
<dbReference type="InterPro" id="IPR001509">
    <property type="entry name" value="Epimerase_deHydtase"/>
</dbReference>
<protein>
    <recommendedName>
        <fullName evidence="7">Flavanone 4-reductase</fullName>
        <ecNumber evidence="6">1.1.1.219</ecNumber>
        <ecNumber evidence="5">1.1.1.234</ecNumber>
    </recommendedName>
</protein>
<keyword evidence="10" id="KW-1133">Transmembrane helix</keyword>
<evidence type="ECO:0000313" key="12">
    <source>
        <dbReference type="Proteomes" id="UP000694886"/>
    </source>
</evidence>
<evidence type="ECO:0000256" key="3">
    <source>
        <dbReference type="ARBA" id="ARBA00023241"/>
    </source>
</evidence>